<dbReference type="PANTHER" id="PTHR43471">
    <property type="entry name" value="ABC TRANSPORTER PERMEASE"/>
    <property type="match status" value="1"/>
</dbReference>
<feature type="transmembrane region" description="Helical" evidence="5">
    <location>
        <begin position="242"/>
        <end position="267"/>
    </location>
</feature>
<dbReference type="GO" id="GO:0016020">
    <property type="term" value="C:membrane"/>
    <property type="evidence" value="ECO:0007669"/>
    <property type="project" value="UniProtKB-SubCell"/>
</dbReference>
<comment type="subcellular location">
    <subcellularLocation>
        <location evidence="1">Membrane</location>
        <topology evidence="1">Multi-pass membrane protein</topology>
    </subcellularLocation>
</comment>
<keyword evidence="8" id="KW-1185">Reference proteome</keyword>
<dbReference type="InterPro" id="IPR013525">
    <property type="entry name" value="ABC2_TM"/>
</dbReference>
<organism evidence="7 8">
    <name type="scientific">Coriobacterium glomerans (strain ATCC 49209 / DSM 20642 / JCM 10262 / PW2)</name>
    <dbReference type="NCBI Taxonomy" id="700015"/>
    <lineage>
        <taxon>Bacteria</taxon>
        <taxon>Bacillati</taxon>
        <taxon>Actinomycetota</taxon>
        <taxon>Coriobacteriia</taxon>
        <taxon>Coriobacteriales</taxon>
        <taxon>Coriobacteriaceae</taxon>
        <taxon>Coriobacterium</taxon>
    </lineage>
</organism>
<dbReference type="AlphaFoldDB" id="F2N8Y1"/>
<dbReference type="Pfam" id="PF12698">
    <property type="entry name" value="ABC2_membrane_3"/>
    <property type="match status" value="1"/>
</dbReference>
<evidence type="ECO:0000259" key="6">
    <source>
        <dbReference type="Pfam" id="PF12698"/>
    </source>
</evidence>
<protein>
    <recommendedName>
        <fullName evidence="6">ABC-2 type transporter transmembrane domain-containing protein</fullName>
    </recommendedName>
</protein>
<sequence length="364" mass="38162">MRLRVIVAIARKELRCFCASRRTVINTLVVSLVLVPGLLMFSSWAMTSRHAAGGPKTVGAATEQLVESLGHVDQVSAVLVTGRDSAEEMLRKGEIDAYVEQPEAGGYAISYSSSTSSSLDAASAFRQMLEESLGARKGRVSLTDVSKDGVGDLLACTLIPAGLMVVCSMSAGSLAIAATVREREAGTFEPLVSTGISRFEMVAGKMVAVLLGACASMALGLGGTLAYIAIRMPDSHIITGETLVVVAQTSVIASALFSFVFVAAGMISRTVREAQSYTGIITTLAMVPSIFLSTAKVGAAVRFWPVPLLDITAVMRDALYGVISYRALALSGLVCLLLGVAACAISIAGATVEQRRPSRSQHHR</sequence>
<dbReference type="Proteomes" id="UP000006851">
    <property type="component" value="Chromosome"/>
</dbReference>
<feature type="transmembrane region" description="Helical" evidence="5">
    <location>
        <begin position="323"/>
        <end position="352"/>
    </location>
</feature>
<feature type="transmembrane region" description="Helical" evidence="5">
    <location>
        <begin position="279"/>
        <end position="303"/>
    </location>
</feature>
<dbReference type="OrthoDB" id="5486437at2"/>
<dbReference type="PANTHER" id="PTHR43471:SF3">
    <property type="entry name" value="ABC TRANSPORTER PERMEASE PROTEIN NATB"/>
    <property type="match status" value="1"/>
</dbReference>
<keyword evidence="4 5" id="KW-0472">Membrane</keyword>
<dbReference type="EMBL" id="CP002628">
    <property type="protein sequence ID" value="AEB07581.1"/>
    <property type="molecule type" value="Genomic_DNA"/>
</dbReference>
<feature type="transmembrane region" description="Helical" evidence="5">
    <location>
        <begin position="24"/>
        <end position="46"/>
    </location>
</feature>
<reference evidence="8" key="1">
    <citation type="journal article" date="2013" name="Stand. Genomic Sci.">
        <title>Complete genome sequence of Coriobacterium glomerans type strain (PW2(T)) from the midgut of Pyrrhocoris apterus L. (red soldier bug).</title>
        <authorList>
            <person name="Stackebrandt E."/>
            <person name="Zeytun A."/>
            <person name="Lapidus A."/>
            <person name="Nolan M."/>
            <person name="Lucas S."/>
            <person name="Hammon N."/>
            <person name="Deshpande S."/>
            <person name="Cheng J.F."/>
            <person name="Tapia R."/>
            <person name="Goodwin L.A."/>
            <person name="Pitluck S."/>
            <person name="Liolios K."/>
            <person name="Pagani I."/>
            <person name="Ivanova N."/>
            <person name="Mavromatis K."/>
            <person name="Mikhailova N."/>
            <person name="Huntemann M."/>
            <person name="Pati A."/>
            <person name="Chen A."/>
            <person name="Palaniappan K."/>
            <person name="Chang Y.J."/>
            <person name="Land M."/>
            <person name="Hauser L."/>
            <person name="Rohde M."/>
            <person name="Pukall R."/>
            <person name="Goker M."/>
            <person name="Detter J.C."/>
            <person name="Woyke T."/>
            <person name="Bristow J."/>
            <person name="Eisen J.A."/>
            <person name="Markowitz V."/>
            <person name="Hugenholtz P."/>
            <person name="Kyrpides N.C."/>
            <person name="Klenk H.P."/>
        </authorList>
    </citation>
    <scope>NUCLEOTIDE SEQUENCE</scope>
    <source>
        <strain evidence="8">ATCC 49209 / DSM 20642 / JCM 10262 / PW2</strain>
    </source>
</reference>
<feature type="transmembrane region" description="Helical" evidence="5">
    <location>
        <begin position="158"/>
        <end position="180"/>
    </location>
</feature>
<proteinExistence type="predicted"/>
<evidence type="ECO:0000256" key="4">
    <source>
        <dbReference type="ARBA" id="ARBA00023136"/>
    </source>
</evidence>
<keyword evidence="3 5" id="KW-1133">Transmembrane helix</keyword>
<evidence type="ECO:0000256" key="3">
    <source>
        <dbReference type="ARBA" id="ARBA00022989"/>
    </source>
</evidence>
<evidence type="ECO:0000256" key="1">
    <source>
        <dbReference type="ARBA" id="ARBA00004141"/>
    </source>
</evidence>
<evidence type="ECO:0000256" key="2">
    <source>
        <dbReference type="ARBA" id="ARBA00022692"/>
    </source>
</evidence>
<feature type="domain" description="ABC-2 type transporter transmembrane" evidence="6">
    <location>
        <begin position="24"/>
        <end position="340"/>
    </location>
</feature>
<accession>F2N8Y1</accession>
<name>F2N8Y1_CORGP</name>
<evidence type="ECO:0000313" key="7">
    <source>
        <dbReference type="EMBL" id="AEB07581.1"/>
    </source>
</evidence>
<dbReference type="eggNOG" id="COG1668">
    <property type="taxonomic scope" value="Bacteria"/>
</dbReference>
<gene>
    <name evidence="7" type="ordered locus">Corgl_1481</name>
</gene>
<dbReference type="KEGG" id="cgo:Corgl_1481"/>
<evidence type="ECO:0000256" key="5">
    <source>
        <dbReference type="SAM" id="Phobius"/>
    </source>
</evidence>
<feature type="transmembrane region" description="Helical" evidence="5">
    <location>
        <begin position="207"/>
        <end position="230"/>
    </location>
</feature>
<keyword evidence="2 5" id="KW-0812">Transmembrane</keyword>
<dbReference type="HOGENOM" id="CLU_760142_0_0_11"/>
<dbReference type="RefSeq" id="WP_013709323.1">
    <property type="nucleotide sequence ID" value="NC_015389.1"/>
</dbReference>
<evidence type="ECO:0000313" key="8">
    <source>
        <dbReference type="Proteomes" id="UP000006851"/>
    </source>
</evidence>
<dbReference type="GO" id="GO:0140359">
    <property type="term" value="F:ABC-type transporter activity"/>
    <property type="evidence" value="ECO:0007669"/>
    <property type="project" value="InterPro"/>
</dbReference>